<dbReference type="PROSITE" id="PS00163">
    <property type="entry name" value="FUMARATE_LYASES"/>
    <property type="match status" value="1"/>
</dbReference>
<dbReference type="eggNOG" id="COG1027">
    <property type="taxonomic scope" value="Bacteria"/>
</dbReference>
<dbReference type="Proteomes" id="UP000014400">
    <property type="component" value="Unassembled WGS sequence"/>
</dbReference>
<reference evidence="3 4" key="1">
    <citation type="submission" date="2013-04" db="EMBL/GenBank/DDBJ databases">
        <title>The Genome Sequence of Sutterella wadsworthensis HGA0223.</title>
        <authorList>
            <consortium name="The Broad Institute Genomics Platform"/>
            <person name="Earl A."/>
            <person name="Ward D."/>
            <person name="Feldgarden M."/>
            <person name="Gevers D."/>
            <person name="Schmidt T.M."/>
            <person name="Dover J."/>
            <person name="Dai D."/>
            <person name="Walker B."/>
            <person name="Young S."/>
            <person name="Zeng Q."/>
            <person name="Gargeya S."/>
            <person name="Fitzgerald M."/>
            <person name="Haas B."/>
            <person name="Abouelleil A."/>
            <person name="Allen A.W."/>
            <person name="Alvarado L."/>
            <person name="Arachchi H.M."/>
            <person name="Berlin A.M."/>
            <person name="Chapman S.B."/>
            <person name="Gainer-Dewar J."/>
            <person name="Goldberg J."/>
            <person name="Griggs A."/>
            <person name="Gujja S."/>
            <person name="Hansen M."/>
            <person name="Howarth C."/>
            <person name="Imamovic A."/>
            <person name="Ireland A."/>
            <person name="Larimer J."/>
            <person name="McCowan C."/>
            <person name="Murphy C."/>
            <person name="Pearson M."/>
            <person name="Poon T.W."/>
            <person name="Priest M."/>
            <person name="Roberts A."/>
            <person name="Saif S."/>
            <person name="Shea T."/>
            <person name="Sisk P."/>
            <person name="Sykes S."/>
            <person name="Wortman J."/>
            <person name="Nusbaum C."/>
            <person name="Birren B."/>
        </authorList>
    </citation>
    <scope>NUCLEOTIDE SEQUENCE [LARGE SCALE GENOMIC DNA]</scope>
    <source>
        <strain evidence="3 4">HGA0223</strain>
    </source>
</reference>
<evidence type="ECO:0000313" key="4">
    <source>
        <dbReference type="Proteomes" id="UP000014400"/>
    </source>
</evidence>
<dbReference type="PRINTS" id="PR00149">
    <property type="entry name" value="FUMRATELYASE"/>
</dbReference>
<sequence length="480" mass="51806">MTNMRIERDCLGEMEIPNDRYYGIQTIRNMKVSGAAGFPVVAYPDMHKALCQIKKACAKANAGIGAMKPEIAQAIAAACGKVIAGGYEKEFPLDMWQGGGYTCVNMNVNEVIGNLANEMLTGHKGQDMVHPNTHVNMAQSTNDTIPSATHLAIAPRLDKIVCEAEKLADAFEAKAKAFEHIVKVGRTCWQDALPVTLGQEFSGFASAIRRQARALKALRPGCFELIMGGNAVGTGLGAQPGYMEAFYKAISAELGESVRPNPNLFDGFQNSDFILTVSGAVKTIAATLSKICKDLRLMSSGPRAGWMEINLPACAPGSSIMPGKINPTVPEMVIQIGHQVCGNDVAITMAIDEGELDLNVWDATFYKCLFENLQLVGEEIVILRRDCVEGITANESRCKEEAESSIALSTVVAATFGYPQGVEVAHYCEKHRCNVKDAVVAMGLMTQEQAEILVDPSLMANPEKMAPIVARFKKELGILI</sequence>
<organism evidence="3 4">
    <name type="scientific">Sutterella wadsworthensis HGA0223</name>
    <dbReference type="NCBI Taxonomy" id="1203554"/>
    <lineage>
        <taxon>Bacteria</taxon>
        <taxon>Pseudomonadati</taxon>
        <taxon>Pseudomonadota</taxon>
        <taxon>Betaproteobacteria</taxon>
        <taxon>Burkholderiales</taxon>
        <taxon>Sutterellaceae</taxon>
        <taxon>Sutterella</taxon>
    </lineage>
</organism>
<dbReference type="Gene3D" id="1.10.40.30">
    <property type="entry name" value="Fumarase/aspartase (C-terminal domain)"/>
    <property type="match status" value="1"/>
</dbReference>
<dbReference type="NCBIfam" id="NF008909">
    <property type="entry name" value="PRK12273.1"/>
    <property type="match status" value="1"/>
</dbReference>
<dbReference type="InterPro" id="IPR020557">
    <property type="entry name" value="Fumarate_lyase_CS"/>
</dbReference>
<dbReference type="FunFam" id="1.20.200.10:FF:000001">
    <property type="entry name" value="Fumarate hydratase, mitochondrial"/>
    <property type="match status" value="1"/>
</dbReference>
<accession>S3BDZ2</accession>
<feature type="domain" description="Fumarate lyase N-terminal" evidence="2">
    <location>
        <begin position="12"/>
        <end position="342"/>
    </location>
</feature>
<protein>
    <recommendedName>
        <fullName evidence="2">Fumarate lyase N-terminal domain-containing protein</fullName>
    </recommendedName>
</protein>
<dbReference type="EMBL" id="ATCF01000015">
    <property type="protein sequence ID" value="EPD99528.1"/>
    <property type="molecule type" value="Genomic_DNA"/>
</dbReference>
<proteinExistence type="predicted"/>
<evidence type="ECO:0000313" key="3">
    <source>
        <dbReference type="EMBL" id="EPD99528.1"/>
    </source>
</evidence>
<dbReference type="InterPro" id="IPR024083">
    <property type="entry name" value="Fumarase/histidase_N"/>
</dbReference>
<dbReference type="GO" id="GO:0008797">
    <property type="term" value="F:aspartate ammonia-lyase activity"/>
    <property type="evidence" value="ECO:0007669"/>
    <property type="project" value="TreeGrafter"/>
</dbReference>
<dbReference type="PANTHER" id="PTHR42696:SF2">
    <property type="entry name" value="ASPARTATE AMMONIA-LYASE"/>
    <property type="match status" value="1"/>
</dbReference>
<comment type="caution">
    <text evidence="3">The sequence shown here is derived from an EMBL/GenBank/DDBJ whole genome shotgun (WGS) entry which is preliminary data.</text>
</comment>
<dbReference type="InterPro" id="IPR008948">
    <property type="entry name" value="L-Aspartase-like"/>
</dbReference>
<name>S3BDZ2_9BURK</name>
<dbReference type="GO" id="GO:0006531">
    <property type="term" value="P:aspartate metabolic process"/>
    <property type="evidence" value="ECO:0007669"/>
    <property type="project" value="TreeGrafter"/>
</dbReference>
<dbReference type="RefSeq" id="WP_016474295.1">
    <property type="nucleotide sequence ID" value="NZ_KE150480.1"/>
</dbReference>
<dbReference type="PANTHER" id="PTHR42696">
    <property type="entry name" value="ASPARTATE AMMONIA-LYASE"/>
    <property type="match status" value="1"/>
</dbReference>
<gene>
    <name evidence="3" type="ORF">HMPREF1476_00984</name>
</gene>
<keyword evidence="1" id="KW-0456">Lyase</keyword>
<evidence type="ECO:0000256" key="1">
    <source>
        <dbReference type="ARBA" id="ARBA00023239"/>
    </source>
</evidence>
<dbReference type="GO" id="GO:0005829">
    <property type="term" value="C:cytosol"/>
    <property type="evidence" value="ECO:0007669"/>
    <property type="project" value="TreeGrafter"/>
</dbReference>
<dbReference type="Gene3D" id="1.10.275.10">
    <property type="entry name" value="Fumarase/aspartase (N-terminal domain)"/>
    <property type="match status" value="1"/>
</dbReference>
<evidence type="ECO:0000259" key="2">
    <source>
        <dbReference type="Pfam" id="PF00206"/>
    </source>
</evidence>
<dbReference type="SUPFAM" id="SSF48557">
    <property type="entry name" value="L-aspartase-like"/>
    <property type="match status" value="1"/>
</dbReference>
<keyword evidence="4" id="KW-1185">Reference proteome</keyword>
<dbReference type="InterPro" id="IPR051546">
    <property type="entry name" value="Aspartate_Ammonia-Lyase"/>
</dbReference>
<dbReference type="PATRIC" id="fig|1203554.3.peg.1007"/>
<dbReference type="InterPro" id="IPR022761">
    <property type="entry name" value="Fumarate_lyase_N"/>
</dbReference>
<dbReference type="HOGENOM" id="CLU_021594_4_1_4"/>
<dbReference type="Pfam" id="PF00206">
    <property type="entry name" value="Lyase_1"/>
    <property type="match status" value="1"/>
</dbReference>
<dbReference type="AlphaFoldDB" id="S3BDZ2"/>
<dbReference type="STRING" id="1203554.HMPREF1476_00984"/>
<dbReference type="Gene3D" id="1.20.200.10">
    <property type="entry name" value="Fumarase/aspartase (Central domain)"/>
    <property type="match status" value="1"/>
</dbReference>
<dbReference type="InterPro" id="IPR000362">
    <property type="entry name" value="Fumarate_lyase_fam"/>
</dbReference>